<accession>A0A7M5TQF0</accession>
<dbReference type="InterPro" id="IPR011993">
    <property type="entry name" value="PH-like_dom_sf"/>
</dbReference>
<feature type="region of interest" description="Disordered" evidence="6">
    <location>
        <begin position="939"/>
        <end position="1010"/>
    </location>
</feature>
<feature type="coiled-coil region" evidence="5">
    <location>
        <begin position="1632"/>
        <end position="1713"/>
    </location>
</feature>
<feature type="region of interest" description="Disordered" evidence="6">
    <location>
        <begin position="605"/>
        <end position="671"/>
    </location>
</feature>
<keyword evidence="4" id="KW-0862">Zinc</keyword>
<feature type="compositionally biased region" description="Polar residues" evidence="6">
    <location>
        <begin position="15"/>
        <end position="25"/>
    </location>
</feature>
<dbReference type="GO" id="GO:0035023">
    <property type="term" value="P:regulation of Rho protein signal transduction"/>
    <property type="evidence" value="ECO:0007669"/>
    <property type="project" value="TreeGrafter"/>
</dbReference>
<feature type="region of interest" description="Disordered" evidence="6">
    <location>
        <begin position="361"/>
        <end position="475"/>
    </location>
</feature>
<dbReference type="CDD" id="cd00160">
    <property type="entry name" value="RhoGEF"/>
    <property type="match status" value="1"/>
</dbReference>
<dbReference type="InterPro" id="IPR000219">
    <property type="entry name" value="DH_dom"/>
</dbReference>
<keyword evidence="5" id="KW-0175">Coiled coil</keyword>
<keyword evidence="4" id="KW-0863">Zinc-finger</keyword>
<dbReference type="Gene3D" id="1.20.900.10">
    <property type="entry name" value="Dbl homology (DH) domain"/>
    <property type="match status" value="1"/>
</dbReference>
<keyword evidence="2" id="KW-0963">Cytoplasm</keyword>
<feature type="compositionally biased region" description="Polar residues" evidence="6">
    <location>
        <begin position="939"/>
        <end position="968"/>
    </location>
</feature>
<dbReference type="GO" id="GO:0008270">
    <property type="term" value="F:zinc ion binding"/>
    <property type="evidence" value="ECO:0007669"/>
    <property type="project" value="UniProtKB-KW"/>
</dbReference>
<dbReference type="GO" id="GO:0005737">
    <property type="term" value="C:cytoplasm"/>
    <property type="evidence" value="ECO:0007669"/>
    <property type="project" value="UniProtKB-SubCell"/>
</dbReference>
<feature type="compositionally biased region" description="Polar residues" evidence="6">
    <location>
        <begin position="1499"/>
        <end position="1545"/>
    </location>
</feature>
<keyword evidence="4" id="KW-0479">Metal-binding</keyword>
<feature type="region of interest" description="Disordered" evidence="6">
    <location>
        <begin position="1499"/>
        <end position="1568"/>
    </location>
</feature>
<dbReference type="InterPro" id="IPR041020">
    <property type="entry name" value="PH_16"/>
</dbReference>
<feature type="compositionally biased region" description="Low complexity" evidence="6">
    <location>
        <begin position="984"/>
        <end position="995"/>
    </location>
</feature>
<dbReference type="Gene3D" id="1.25.40.20">
    <property type="entry name" value="Ankyrin repeat-containing domain"/>
    <property type="match status" value="1"/>
</dbReference>
<dbReference type="InterPro" id="IPR036770">
    <property type="entry name" value="Ankyrin_rpt-contain_sf"/>
</dbReference>
<feature type="compositionally biased region" description="Basic and acidic residues" evidence="6">
    <location>
        <begin position="851"/>
        <end position="870"/>
    </location>
</feature>
<feature type="domain" description="DH" evidence="7">
    <location>
        <begin position="1061"/>
        <end position="1252"/>
    </location>
</feature>
<protein>
    <recommendedName>
        <fullName evidence="7">DH domain-containing protein</fullName>
    </recommendedName>
</protein>
<proteinExistence type="predicted"/>
<evidence type="ECO:0000313" key="8">
    <source>
        <dbReference type="EnsemblMetazoa" id="CLYHEMP000311.1"/>
    </source>
</evidence>
<evidence type="ECO:0000256" key="5">
    <source>
        <dbReference type="SAM" id="Coils"/>
    </source>
</evidence>
<dbReference type="GeneID" id="136806188"/>
<organism evidence="8 9">
    <name type="scientific">Clytia hemisphaerica</name>
    <dbReference type="NCBI Taxonomy" id="252671"/>
    <lineage>
        <taxon>Eukaryota</taxon>
        <taxon>Metazoa</taxon>
        <taxon>Cnidaria</taxon>
        <taxon>Hydrozoa</taxon>
        <taxon>Hydroidolina</taxon>
        <taxon>Leptothecata</taxon>
        <taxon>Obeliida</taxon>
        <taxon>Clytiidae</taxon>
        <taxon>Clytia</taxon>
    </lineage>
</organism>
<reference evidence="8" key="1">
    <citation type="submission" date="2021-01" db="UniProtKB">
        <authorList>
            <consortium name="EnsemblMetazoa"/>
        </authorList>
    </citation>
    <scope>IDENTIFICATION</scope>
</reference>
<feature type="region of interest" description="Disordered" evidence="6">
    <location>
        <begin position="830"/>
        <end position="919"/>
    </location>
</feature>
<feature type="coiled-coil region" evidence="5">
    <location>
        <begin position="1408"/>
        <end position="1442"/>
    </location>
</feature>
<evidence type="ECO:0000256" key="4">
    <source>
        <dbReference type="ARBA" id="ARBA00022771"/>
    </source>
</evidence>
<comment type="subcellular location">
    <subcellularLocation>
        <location evidence="1">Cytoplasm</location>
    </subcellularLocation>
</comment>
<feature type="compositionally biased region" description="Basic and acidic residues" evidence="6">
    <location>
        <begin position="882"/>
        <end position="905"/>
    </location>
</feature>
<dbReference type="PANTHER" id="PTHR13944">
    <property type="entry name" value="AGAP007712-PA"/>
    <property type="match status" value="1"/>
</dbReference>
<dbReference type="SUPFAM" id="SSF48065">
    <property type="entry name" value="DBL homology domain (DH-domain)"/>
    <property type="match status" value="1"/>
</dbReference>
<dbReference type="SUPFAM" id="SSF48403">
    <property type="entry name" value="Ankyrin repeat"/>
    <property type="match status" value="1"/>
</dbReference>
<feature type="compositionally biased region" description="Basic and acidic residues" evidence="6">
    <location>
        <begin position="660"/>
        <end position="670"/>
    </location>
</feature>
<feature type="region of interest" description="Disordered" evidence="6">
    <location>
        <begin position="1"/>
        <end position="31"/>
    </location>
</feature>
<evidence type="ECO:0000259" key="7">
    <source>
        <dbReference type="PROSITE" id="PS50010"/>
    </source>
</evidence>
<evidence type="ECO:0000256" key="2">
    <source>
        <dbReference type="ARBA" id="ARBA00022490"/>
    </source>
</evidence>
<dbReference type="SMART" id="SM00325">
    <property type="entry name" value="RhoGEF"/>
    <property type="match status" value="1"/>
</dbReference>
<keyword evidence="9" id="KW-1185">Reference proteome</keyword>
<name>A0A7M5TQF0_9CNID</name>
<dbReference type="GO" id="GO:0005085">
    <property type="term" value="F:guanyl-nucleotide exchange factor activity"/>
    <property type="evidence" value="ECO:0007669"/>
    <property type="project" value="InterPro"/>
</dbReference>
<dbReference type="RefSeq" id="XP_066918853.1">
    <property type="nucleotide sequence ID" value="XM_067062752.1"/>
</dbReference>
<feature type="compositionally biased region" description="Polar residues" evidence="6">
    <location>
        <begin position="996"/>
        <end position="1006"/>
    </location>
</feature>
<evidence type="ECO:0000256" key="6">
    <source>
        <dbReference type="SAM" id="MobiDB-lite"/>
    </source>
</evidence>
<keyword evidence="3" id="KW-0597">Phosphoprotein</keyword>
<feature type="compositionally biased region" description="Polar residues" evidence="6">
    <location>
        <begin position="368"/>
        <end position="381"/>
    </location>
</feature>
<evidence type="ECO:0000256" key="1">
    <source>
        <dbReference type="ARBA" id="ARBA00004496"/>
    </source>
</evidence>
<sequence>MKIPDLKSNGDEENQNNGRMEVTSNQHKEEKASFSFTPQQAHIFGGQSLFLSFANLDAPLSCEAFYYVTFQGSKLRHVTSAKILNPFTLQAVIPDHDQSEEVKLIVSQLRTDNTKQDLAEDLFTFTSDSSEFLAQQLVTNALIPETLKHLEDVYKSLLNVSLVEKRALDARLSLSFRHLTRNEPWCVANDDSDNTDDCWNLLHICAKYSLCQLAELLLTKAGSKVALQRMNDQGWTPLEIAAQTNHKRMIEILSRVPCDESTHPVTTSEVKRPSVKRHKLGTTTISNLASKTSEELEKDLMLLKEVDDLASATDNPAKMNGNSGHVNEEISPLSESLKKLQEINEEIRRLRSLSYKENVDQYEKEMNGETSPAPNNNNNEEYSPDSKNDDTQQEEDEEFLNIENSEETNANENEEQNASLNDKPSSNNENSSADEVIAEESVVKTENLEASEEAPLNEGLEEGVDAPEGSTERRLSCVSVEVVPDIVEQVEELEPVQEISVNEADDVTIDALHPPGNFKLESVTEETEEELKADGSGRSPQIRRHKLGDSLLNTNQTQSLTDLPPIPPKRVGILKRQNAKKDRPLSDSFENLKMVENQGILDLYNGQSITPSSPPSLNRGHSLDALMTDRPDGVSPSSSQISLTGERCDSQESLTASDCESPRSRSESERISLYSNRASSLSLNDVHMSRTSSTSSAEDFGKHSKKSSSLFSRFHGKKAKSMSALDVEEKNVIPEEERRKTIAMTADISLELGNMTGKGLGESDSKENLDDDGVTHQNMYGDILVRCVSYESEVKKSQSSISIDKLGKDLEKDKDLDRYRRVSTSALPQSYSLNSYHRHSGRYSDEDTDEGSEHLEKQTVRRVPSSEDKSKRRFGILTRSSKTKEKDKKSNKDKDKLRERKDSDSKKKKAPSTKLESSNKIDGKTASFLAKRGNSFRNFNKGSTDSFIRGVPTTSSVNRGNRQSQRSPVITRRPLTLDHMSEPSSDYDSYSMQQSKNLSSSRTSLDSLGMTLEGDDTDYNAYNHFNDSEYDSDLDAEDVPETWSELVDKKVQRKMHAKDIKRQDVIYELIQTEAQYVRTLNVMKKIYMNALVSLNFDDRTIHTIFPELEELIDLNGGFLKAMKQRQEESQNYCIESIGDILLEFFGGEKGERLKYAYGTFCSKHLEAVAKYKEIMKLDKNNVSKVMKKCLLMERSRRLTLPECITYVTIRMTKYPLLIEAIIKATKESKPDYEMLKTSLSLVKEVLVAVDDAVNDYEQQKELNNLRKNLDHKNVVEIKTGQTKTIYRAKNVFRSRSKLKCDKKTQLRGKSKLYETRMIVLADKIIFFQDNSGGKLQLLQVDNKAPELPLRNLMVRDVATDKQAIFLVSTSKDAAQIYEIVCENSKDQRQFMAKLKAYIKDCPEEDEETDNEEEAKREEEERMQKLKEMIENLQSADEKMLRTFTDKNRLVAEMRDLIECMDDSSIIKASSPMELKTNDIVSGREILEQCIIEVNQLSTTVSSPTDGPIQSPSPSPLTSGSNTIGASASRSQTVPNFTNINRSVSQRPALGRPSLNFTETDSAAVKRKPSQTTLLNVWKSKAMGSQEDLASISSHSTSMTSLTSTVSQMQICQTLQDRLDGLRDITTKQDTEVAKMRLELQESRNEIAKLRNEKKELEDRLVTQQKETDRSLRNEREQYYKLSREFKRTTDKMNRSLEEKKQQYQHLLETYSNRSNPEEVYL</sequence>
<dbReference type="PROSITE" id="PS50010">
    <property type="entry name" value="DH_2"/>
    <property type="match status" value="1"/>
</dbReference>
<dbReference type="Pfam" id="PF00621">
    <property type="entry name" value="RhoGEF"/>
    <property type="match status" value="1"/>
</dbReference>
<dbReference type="Gene3D" id="2.30.29.30">
    <property type="entry name" value="Pleckstrin-homology domain (PH domain)/Phosphotyrosine-binding domain (PTB)"/>
    <property type="match status" value="1"/>
</dbReference>
<feature type="compositionally biased region" description="Basic and acidic residues" evidence="6">
    <location>
        <begin position="1"/>
        <end position="10"/>
    </location>
</feature>
<dbReference type="SUPFAM" id="SSF50729">
    <property type="entry name" value="PH domain-like"/>
    <property type="match status" value="1"/>
</dbReference>
<feature type="compositionally biased region" description="Acidic residues" evidence="6">
    <location>
        <begin position="391"/>
        <end position="406"/>
    </location>
</feature>
<dbReference type="EnsemblMetazoa" id="CLYHEMT000311.1">
    <property type="protein sequence ID" value="CLYHEMP000311.1"/>
    <property type="gene ID" value="CLYHEMG000311"/>
</dbReference>
<dbReference type="Pfam" id="PF17838">
    <property type="entry name" value="PH_16"/>
    <property type="match status" value="1"/>
</dbReference>
<evidence type="ECO:0000256" key="3">
    <source>
        <dbReference type="ARBA" id="ARBA00022553"/>
    </source>
</evidence>
<dbReference type="OrthoDB" id="28045at2759"/>
<dbReference type="InterPro" id="IPR035899">
    <property type="entry name" value="DBL_dom_sf"/>
</dbReference>
<evidence type="ECO:0000313" key="9">
    <source>
        <dbReference type="Proteomes" id="UP000594262"/>
    </source>
</evidence>
<dbReference type="Proteomes" id="UP000594262">
    <property type="component" value="Unplaced"/>
</dbReference>
<dbReference type="PANTHER" id="PTHR13944:SF21">
    <property type="entry name" value="CYSTS, ISOFORM C"/>
    <property type="match status" value="1"/>
</dbReference>
<feature type="compositionally biased region" description="Polar residues" evidence="6">
    <location>
        <begin position="418"/>
        <end position="433"/>
    </location>
</feature>
<dbReference type="InterPro" id="IPR051632">
    <property type="entry name" value="Rho_GEF"/>
</dbReference>